<organism evidence="1 2">
    <name type="scientific">Candidatus Dormiibacter inghamiae</name>
    <dbReference type="NCBI Taxonomy" id="3127013"/>
    <lineage>
        <taxon>Bacteria</taxon>
        <taxon>Bacillati</taxon>
        <taxon>Candidatus Dormiibacterota</taxon>
        <taxon>Candidatus Dormibacteria</taxon>
        <taxon>Candidatus Dormibacterales</taxon>
        <taxon>Candidatus Dormibacteraceae</taxon>
        <taxon>Candidatus Dormiibacter</taxon>
    </lineage>
</organism>
<protein>
    <submittedName>
        <fullName evidence="1">Uncharacterized protein</fullName>
    </submittedName>
</protein>
<sequence length="49" mass="5387">MERNLVRALSLADLVGAITDRRIALEGEPEDIHRKDDRRAALFAGARGA</sequence>
<dbReference type="RefSeq" id="WP_338176231.1">
    <property type="nucleotide sequence ID" value="NZ_JAEKNQ010000009.1"/>
</dbReference>
<proteinExistence type="predicted"/>
<gene>
    <name evidence="1" type="ORF">JF888_01455</name>
</gene>
<evidence type="ECO:0000313" key="1">
    <source>
        <dbReference type="EMBL" id="MBJ7601857.1"/>
    </source>
</evidence>
<accession>A0A934K7J5</accession>
<dbReference type="AlphaFoldDB" id="A0A934K7J5"/>
<comment type="caution">
    <text evidence="1">The sequence shown here is derived from an EMBL/GenBank/DDBJ whole genome shotgun (WGS) entry which is preliminary data.</text>
</comment>
<dbReference type="EMBL" id="JAEKNQ010000009">
    <property type="protein sequence ID" value="MBJ7601857.1"/>
    <property type="molecule type" value="Genomic_DNA"/>
</dbReference>
<evidence type="ECO:0000313" key="2">
    <source>
        <dbReference type="Proteomes" id="UP000620075"/>
    </source>
</evidence>
<dbReference type="Proteomes" id="UP000620075">
    <property type="component" value="Unassembled WGS sequence"/>
</dbReference>
<reference evidence="1 2" key="1">
    <citation type="submission" date="2020-10" db="EMBL/GenBank/DDBJ databases">
        <title>Ca. Dormibacterota MAGs.</title>
        <authorList>
            <person name="Montgomery K."/>
        </authorList>
    </citation>
    <scope>NUCLEOTIDE SEQUENCE [LARGE SCALE GENOMIC DNA]</scope>
    <source>
        <strain evidence="1">SC8811_S16_3</strain>
    </source>
</reference>
<name>A0A934K7J5_9BACT</name>